<comment type="pathway">
    <text evidence="1 7 8">Cofactor biosynthesis; NAD(+) biosynthesis; NAD(+) from deamido-NAD(+) (L-Gln route): step 1/1.</text>
</comment>
<dbReference type="GO" id="GO:0005737">
    <property type="term" value="C:cytoplasm"/>
    <property type="evidence" value="ECO:0007669"/>
    <property type="project" value="InterPro"/>
</dbReference>
<keyword evidence="6 7" id="KW-0520">NAD</keyword>
<comment type="caution">
    <text evidence="7">Lacks conserved residue(s) required for the propagation of feature annotation.</text>
</comment>
<proteinExistence type="inferred from homology"/>
<evidence type="ECO:0000313" key="12">
    <source>
        <dbReference type="Proteomes" id="UP000254794"/>
    </source>
</evidence>
<dbReference type="Pfam" id="PF00795">
    <property type="entry name" value="CN_hydrolase"/>
    <property type="match status" value="1"/>
</dbReference>
<dbReference type="Gene3D" id="3.40.50.620">
    <property type="entry name" value="HUPs"/>
    <property type="match status" value="1"/>
</dbReference>
<dbReference type="EMBL" id="UGOD01000001">
    <property type="protein sequence ID" value="STX51185.1"/>
    <property type="molecule type" value="Genomic_DNA"/>
</dbReference>
<sequence length="535" mass="59320">MTMNQELKVLMAQINTTVAAIDANAGRVIDTIIRYQNEHDIIVFPELVISGYPAEDLLLRPEFHDQIAQALEKVASVVGDCYVIIGHPTKQDDRCFNSASIYCNGVKITTYHKQALPNYGVFDELRYFISGQHNPCILSIKGYQVGVCICEDIWLKQPVNDLIAAGADTIVCLNASPFEYNKYLLRENLVREHTQKGISFIYVNAVGGQDELVFDGQSFAIDKTGKISARAAAFQEQFSTVTLHGNKLNGKITPLLELNALIYNALICGTRDYIEKNNFSSVILGLSGGIDSALTLAIAVDALGPDRVQAIMMPSRYTAEMSIVDAKQQINALAIKSELLTIEPVFKSILTTLEPVFVGFSPDITEENIQARIRGLFLMALSNKKGYLVLTTSNKSETAVGYATLYGDMAGGFAVLKDVLKTQVYALARYRNQLSPVIPERVINRAPSAELATNQTDQDSLPDYPTLDKIITAYMENNLDTQALIAKGYDIEMVEKVIRLIRRNEYKRRQAAPGIKISSRAFGRDWRFPITSGFK</sequence>
<gene>
    <name evidence="11" type="primary">nadE_1</name>
    <name evidence="7" type="synonym">nadE</name>
    <name evidence="11" type="ORF">NCTC13316_01278</name>
</gene>
<evidence type="ECO:0000256" key="6">
    <source>
        <dbReference type="ARBA" id="ARBA00023027"/>
    </source>
</evidence>
<dbReference type="UniPathway" id="UPA00253">
    <property type="reaction ID" value="UER00334"/>
</dbReference>
<dbReference type="PROSITE" id="PS50263">
    <property type="entry name" value="CN_HYDROLASE"/>
    <property type="match status" value="1"/>
</dbReference>
<dbReference type="Proteomes" id="UP000254794">
    <property type="component" value="Unassembled WGS sequence"/>
</dbReference>
<dbReference type="Gene3D" id="3.60.110.10">
    <property type="entry name" value="Carbon-nitrogen hydrolase"/>
    <property type="match status" value="1"/>
</dbReference>
<evidence type="ECO:0000256" key="2">
    <source>
        <dbReference type="ARBA" id="ARBA00007145"/>
    </source>
</evidence>
<feature type="binding site" evidence="7">
    <location>
        <begin position="285"/>
        <end position="292"/>
    </location>
    <ligand>
        <name>ATP</name>
        <dbReference type="ChEBI" id="CHEBI:30616"/>
    </ligand>
</feature>
<dbReference type="GO" id="GO:0003952">
    <property type="term" value="F:NAD+ synthase (glutamine-hydrolyzing) activity"/>
    <property type="evidence" value="ECO:0007669"/>
    <property type="project" value="UniProtKB-UniRule"/>
</dbReference>
<evidence type="ECO:0000313" key="11">
    <source>
        <dbReference type="EMBL" id="STX51185.1"/>
    </source>
</evidence>
<dbReference type="PANTHER" id="PTHR23090">
    <property type="entry name" value="NH 3 /GLUTAMINE-DEPENDENT NAD + SYNTHETASE"/>
    <property type="match status" value="1"/>
</dbReference>
<dbReference type="SUPFAM" id="SSF52402">
    <property type="entry name" value="Adenine nucleotide alpha hydrolases-like"/>
    <property type="match status" value="1"/>
</dbReference>
<evidence type="ECO:0000256" key="5">
    <source>
        <dbReference type="ARBA" id="ARBA00022840"/>
    </source>
</evidence>
<feature type="binding site" evidence="7">
    <location>
        <position position="368"/>
    </location>
    <ligand>
        <name>deamido-NAD(+)</name>
        <dbReference type="ChEBI" id="CHEBI:58437"/>
        <note>ligand shared between two neighboring subunits</note>
    </ligand>
</feature>
<evidence type="ECO:0000259" key="10">
    <source>
        <dbReference type="PROSITE" id="PS50263"/>
    </source>
</evidence>
<feature type="binding site" evidence="7">
    <location>
        <position position="119"/>
    </location>
    <ligand>
        <name>L-glutamine</name>
        <dbReference type="ChEBI" id="CHEBI:58359"/>
    </ligand>
</feature>
<dbReference type="HAMAP" id="MF_02090">
    <property type="entry name" value="NadE_glutamine_dep"/>
    <property type="match status" value="1"/>
</dbReference>
<feature type="binding site" evidence="7">
    <location>
        <position position="176"/>
    </location>
    <ligand>
        <name>L-glutamine</name>
        <dbReference type="ChEBI" id="CHEBI:58359"/>
    </ligand>
</feature>
<feature type="active site" description="For glutaminase activity" evidence="7">
    <location>
        <position position="113"/>
    </location>
</feature>
<dbReference type="PANTHER" id="PTHR23090:SF9">
    <property type="entry name" value="GLUTAMINE-DEPENDENT NAD(+) SYNTHETASE"/>
    <property type="match status" value="1"/>
</dbReference>
<dbReference type="GO" id="GO:0008795">
    <property type="term" value="F:NAD+ synthase activity"/>
    <property type="evidence" value="ECO:0007669"/>
    <property type="project" value="UniProtKB-UniRule"/>
</dbReference>
<feature type="domain" description="CN hydrolase" evidence="10">
    <location>
        <begin position="7"/>
        <end position="245"/>
    </location>
</feature>
<dbReference type="GO" id="GO:0004359">
    <property type="term" value="F:glutaminase activity"/>
    <property type="evidence" value="ECO:0007669"/>
    <property type="project" value="InterPro"/>
</dbReference>
<keyword evidence="3 7" id="KW-0436">Ligase</keyword>
<comment type="function">
    <text evidence="7">Catalyzes the ATP-dependent amidation of deamido-NAD to form NAD. Uses L-glutamine as a nitrogen source.</text>
</comment>
<dbReference type="GO" id="GO:0009435">
    <property type="term" value="P:NAD+ biosynthetic process"/>
    <property type="evidence" value="ECO:0007669"/>
    <property type="project" value="UniProtKB-UniRule"/>
</dbReference>
<evidence type="ECO:0000256" key="3">
    <source>
        <dbReference type="ARBA" id="ARBA00022598"/>
    </source>
</evidence>
<feature type="binding site" evidence="7">
    <location>
        <position position="182"/>
    </location>
    <ligand>
        <name>L-glutamine</name>
        <dbReference type="ChEBI" id="CHEBI:58359"/>
    </ligand>
</feature>
<evidence type="ECO:0000256" key="7">
    <source>
        <dbReference type="HAMAP-Rule" id="MF_02090"/>
    </source>
</evidence>
<feature type="binding site" evidence="7">
    <location>
        <position position="397"/>
    </location>
    <ligand>
        <name>deamido-NAD(+)</name>
        <dbReference type="ChEBI" id="CHEBI:58437"/>
        <note>ligand shared between two neighboring subunits</note>
    </ligand>
</feature>
<comment type="similarity">
    <text evidence="2 7 8">In the C-terminal section; belongs to the NAD synthetase family.</text>
</comment>
<organism evidence="11 12">
    <name type="scientific">Legionella busanensis</name>
    <dbReference type="NCBI Taxonomy" id="190655"/>
    <lineage>
        <taxon>Bacteria</taxon>
        <taxon>Pseudomonadati</taxon>
        <taxon>Pseudomonadota</taxon>
        <taxon>Gammaproteobacteria</taxon>
        <taxon>Legionellales</taxon>
        <taxon>Legionellaceae</taxon>
        <taxon>Legionella</taxon>
    </lineage>
</organism>
<comment type="similarity">
    <text evidence="9">Belongs to the NAD synthetase family.</text>
</comment>
<dbReference type="Pfam" id="PF02540">
    <property type="entry name" value="NAD_synthase"/>
    <property type="match status" value="1"/>
</dbReference>
<keyword evidence="5 7" id="KW-0067">ATP-binding</keyword>
<reference evidence="11 12" key="1">
    <citation type="submission" date="2018-06" db="EMBL/GenBank/DDBJ databases">
        <authorList>
            <consortium name="Pathogen Informatics"/>
            <person name="Doyle S."/>
        </authorList>
    </citation>
    <scope>NUCLEOTIDE SEQUENCE [LARGE SCALE GENOMIC DNA]</scope>
    <source>
        <strain evidence="11 12">NCTC13316</strain>
    </source>
</reference>
<dbReference type="InterPro" id="IPR003010">
    <property type="entry name" value="C-N_Hydrolase"/>
</dbReference>
<dbReference type="GO" id="GO:0005524">
    <property type="term" value="F:ATP binding"/>
    <property type="evidence" value="ECO:0007669"/>
    <property type="project" value="UniProtKB-UniRule"/>
</dbReference>
<dbReference type="PIRSF" id="PIRSF006630">
    <property type="entry name" value="NADS_GAT"/>
    <property type="match status" value="1"/>
</dbReference>
<evidence type="ECO:0000256" key="1">
    <source>
        <dbReference type="ARBA" id="ARBA00005188"/>
    </source>
</evidence>
<keyword evidence="12" id="KW-1185">Reference proteome</keyword>
<feature type="active site" description="Proton acceptor; for glutaminase activity" evidence="7">
    <location>
        <position position="46"/>
    </location>
</feature>
<dbReference type="InterPro" id="IPR022310">
    <property type="entry name" value="NAD/GMP_synthase"/>
</dbReference>
<dbReference type="FunFam" id="3.40.50.620:FF:000106">
    <property type="entry name" value="Glutamine-dependent NAD(+) synthetase"/>
    <property type="match status" value="1"/>
</dbReference>
<keyword evidence="4 7" id="KW-0547">Nucleotide-binding</keyword>
<dbReference type="EC" id="6.3.5.1" evidence="7 8"/>
<dbReference type="NCBIfam" id="TIGR00552">
    <property type="entry name" value="nadE"/>
    <property type="match status" value="1"/>
</dbReference>
<accession>A0A378JJ19</accession>
<dbReference type="CDD" id="cd00553">
    <property type="entry name" value="NAD_synthase"/>
    <property type="match status" value="1"/>
</dbReference>
<protein>
    <recommendedName>
        <fullName evidence="7 8">Glutamine-dependent NAD(+) synthetase</fullName>
        <ecNumber evidence="7 8">6.3.5.1</ecNumber>
    </recommendedName>
    <alternativeName>
        <fullName evidence="7 8">NAD(+) synthase [glutamine-hydrolyzing]</fullName>
    </alternativeName>
</protein>
<evidence type="ECO:0000256" key="8">
    <source>
        <dbReference type="PIRNR" id="PIRNR006630"/>
    </source>
</evidence>
<dbReference type="InterPro" id="IPR014445">
    <property type="entry name" value="Gln-dep_NAD_synthase"/>
</dbReference>
<dbReference type="InterPro" id="IPR003694">
    <property type="entry name" value="NAD_synthase"/>
</dbReference>
<dbReference type="NCBIfam" id="NF010588">
    <property type="entry name" value="PRK13981.1"/>
    <property type="match status" value="1"/>
</dbReference>
<evidence type="ECO:0000256" key="9">
    <source>
        <dbReference type="RuleBase" id="RU003811"/>
    </source>
</evidence>
<dbReference type="InterPro" id="IPR014729">
    <property type="entry name" value="Rossmann-like_a/b/a_fold"/>
</dbReference>
<dbReference type="AlphaFoldDB" id="A0A378JJ19"/>
<name>A0A378JJ19_9GAMM</name>
<feature type="binding site" evidence="7">
    <location>
        <position position="392"/>
    </location>
    <ligand>
        <name>ATP</name>
        <dbReference type="ChEBI" id="CHEBI:30616"/>
    </ligand>
</feature>
<comment type="catalytic activity">
    <reaction evidence="7 8">
        <text>deamido-NAD(+) + L-glutamine + ATP + H2O = L-glutamate + AMP + diphosphate + NAD(+) + H(+)</text>
        <dbReference type="Rhea" id="RHEA:24384"/>
        <dbReference type="ChEBI" id="CHEBI:15377"/>
        <dbReference type="ChEBI" id="CHEBI:15378"/>
        <dbReference type="ChEBI" id="CHEBI:29985"/>
        <dbReference type="ChEBI" id="CHEBI:30616"/>
        <dbReference type="ChEBI" id="CHEBI:33019"/>
        <dbReference type="ChEBI" id="CHEBI:57540"/>
        <dbReference type="ChEBI" id="CHEBI:58359"/>
        <dbReference type="ChEBI" id="CHEBI:58437"/>
        <dbReference type="ChEBI" id="CHEBI:456215"/>
        <dbReference type="EC" id="6.3.5.1"/>
    </reaction>
</comment>
<dbReference type="SUPFAM" id="SSF56317">
    <property type="entry name" value="Carbon-nitrogen hydrolase"/>
    <property type="match status" value="1"/>
</dbReference>
<feature type="active site" description="Nucleophile; for glutaminase activity" evidence="7">
    <location>
        <position position="150"/>
    </location>
</feature>
<evidence type="ECO:0000256" key="4">
    <source>
        <dbReference type="ARBA" id="ARBA00022741"/>
    </source>
</evidence>
<dbReference type="CDD" id="cd07570">
    <property type="entry name" value="GAT_Gln-NAD-synth"/>
    <property type="match status" value="1"/>
</dbReference>
<dbReference type="InterPro" id="IPR036526">
    <property type="entry name" value="C-N_Hydrolase_sf"/>
</dbReference>
<feature type="binding site" evidence="7">
    <location>
        <position position="507"/>
    </location>
    <ligand>
        <name>deamido-NAD(+)</name>
        <dbReference type="ChEBI" id="CHEBI:58437"/>
        <note>ligand shared between two neighboring subunits</note>
    </ligand>
</feature>